<gene>
    <name evidence="2" type="ORF">F53441_6839</name>
</gene>
<sequence>MSAETGEQSKSPNLESVLQSWVATHNGRLWQTPEETKALTEETGFTKLQVKNWFAPRRKSAKVALERGLLEKPTEFMSRYSVHETKTLRQFFATIAEHGYLPETGKSLIARSTGLSTRSVVDFFDKFRRDPRFITLITNMQSSTTQSDATQPINIPALLSPTLPAFIPTPPQQAERVTNLGAPIPVISATLPIIPQQSKKRKRNSACLQNDHMFAWHRGRQVNLTTEVEPLLLNHPGVQSTTQLQQQLHCFAEPSVIPDLIFALERIPFKENGTVDFDILRTSTMQRFPQAAGEYGCPYCDNLYKEASLAAAHLHSHTGPFFICSVPNCRANVGEIPMTHRSIRYHMEEHEKRGDISNCLAPPLSRPSAKEHWQQTPQEIREYISQLLTQKASTNTTREDPPRIVNETESNKETNKWFRALKQQAIASVKDGMARATDISEQTQVQLLSYNLDQIEKGKFQYKSWATAKVKSNRGGLTLDFDIRCIECAKEFALYEFFQSYGVLSDDDDTETICSQSDCSHPRLYRALYCSVHILYKTVSSSKTKVDKQVHQNLVSQLVEATGVWELDECSNFEVFLNRQQLPNAPRFFALDLEGHISRKPPTVEQAAAVDIDSIHNECEQVLFNVNISNPAVPAAPESETQDFVGNLLNFGPRDYWQYNKETLSGERVSHMRAVAIIQESGITCQDFIVVWHKNYADLNALRYLLSQAGVHGVLPPDDHIIRLNYLFSHNLNLPKGVTCALEFLFSIIFPTHPLRFVHHDALIDSRKTALMALFAEKLCKS</sequence>
<dbReference type="EMBL" id="JAADJG010000264">
    <property type="protein sequence ID" value="KAF4449920.1"/>
    <property type="molecule type" value="Genomic_DNA"/>
</dbReference>
<dbReference type="Gene3D" id="1.10.10.60">
    <property type="entry name" value="Homeodomain-like"/>
    <property type="match status" value="1"/>
</dbReference>
<dbReference type="InterPro" id="IPR009057">
    <property type="entry name" value="Homeodomain-like_sf"/>
</dbReference>
<name>A0A8H4KEN8_9HYPO</name>
<reference evidence="2" key="1">
    <citation type="submission" date="2020-01" db="EMBL/GenBank/DDBJ databases">
        <title>Identification and distribution of gene clusters putatively required for synthesis of sphingolipid metabolism inhibitors in phylogenetically diverse species of the filamentous fungus Fusarium.</title>
        <authorList>
            <person name="Kim H.-S."/>
            <person name="Busman M."/>
            <person name="Brown D.W."/>
            <person name="Divon H."/>
            <person name="Uhlig S."/>
            <person name="Proctor R.H."/>
        </authorList>
    </citation>
    <scope>NUCLEOTIDE SEQUENCE</scope>
    <source>
        <strain evidence="2">NRRL 53441</strain>
    </source>
</reference>
<organism evidence="2 3">
    <name type="scientific">Fusarium austroafricanum</name>
    <dbReference type="NCBI Taxonomy" id="2364996"/>
    <lineage>
        <taxon>Eukaryota</taxon>
        <taxon>Fungi</taxon>
        <taxon>Dikarya</taxon>
        <taxon>Ascomycota</taxon>
        <taxon>Pezizomycotina</taxon>
        <taxon>Sordariomycetes</taxon>
        <taxon>Hypocreomycetidae</taxon>
        <taxon>Hypocreales</taxon>
        <taxon>Nectriaceae</taxon>
        <taxon>Fusarium</taxon>
        <taxon>Fusarium concolor species complex</taxon>
    </lineage>
</organism>
<evidence type="ECO:0000313" key="3">
    <source>
        <dbReference type="Proteomes" id="UP000605986"/>
    </source>
</evidence>
<dbReference type="SUPFAM" id="SSF46689">
    <property type="entry name" value="Homeodomain-like"/>
    <property type="match status" value="1"/>
</dbReference>
<dbReference type="AlphaFoldDB" id="A0A8H4KEN8"/>
<proteinExistence type="predicted"/>
<accession>A0A8H4KEN8</accession>
<dbReference type="InterPro" id="IPR013087">
    <property type="entry name" value="Znf_C2H2_type"/>
</dbReference>
<keyword evidence="3" id="KW-1185">Reference proteome</keyword>
<protein>
    <submittedName>
        <fullName evidence="2">Zinc finger protein 76 (Expressed in testis)</fullName>
    </submittedName>
</protein>
<evidence type="ECO:0000259" key="1">
    <source>
        <dbReference type="PROSITE" id="PS00028"/>
    </source>
</evidence>
<feature type="domain" description="C2H2-type" evidence="1">
    <location>
        <begin position="297"/>
        <end position="317"/>
    </location>
</feature>
<dbReference type="Proteomes" id="UP000605986">
    <property type="component" value="Unassembled WGS sequence"/>
</dbReference>
<evidence type="ECO:0000313" key="2">
    <source>
        <dbReference type="EMBL" id="KAF4449920.1"/>
    </source>
</evidence>
<dbReference type="PROSITE" id="PS00028">
    <property type="entry name" value="ZINC_FINGER_C2H2_1"/>
    <property type="match status" value="1"/>
</dbReference>
<comment type="caution">
    <text evidence="2">The sequence shown here is derived from an EMBL/GenBank/DDBJ whole genome shotgun (WGS) entry which is preliminary data.</text>
</comment>
<dbReference type="OrthoDB" id="5092300at2759"/>